<dbReference type="InterPro" id="IPR004274">
    <property type="entry name" value="FCP1_dom"/>
</dbReference>
<feature type="non-terminal residue" evidence="3">
    <location>
        <position position="1"/>
    </location>
</feature>
<gene>
    <name evidence="3" type="ORF">TPC1_17026</name>
</gene>
<dbReference type="SMART" id="SM00577">
    <property type="entry name" value="CPDc"/>
    <property type="match status" value="1"/>
</dbReference>
<keyword evidence="1" id="KW-0811">Translocation</keyword>
<sequence length="298" mass="35307">QNLIQAEAKVDKLFDEQQILTHSHVTQQQIPKTYRDFEKPYSDRIEPCNSANLRLKVIDEKKAETILEEAINENDRIFRTPNRIMSKQLKEIVKEINIQKSEKLLKQELKPPKKKKSKNKPTLILDIDETMIHSVLDYESGVDKVFRLPITLQLQDFLQDTSSKFVEVYTFIRPHLYQFLEQMSKYFVLVAWTMSVKDYADPILDYIERNAKIKFKNRFYKEDCDDGVKNLEKKGFDLEKTLAIDDKEESFCKQPRNCILIPKFEGQIDDCLMQIEQLLLNQIKKVDIRNDLVVLWEQ</sequence>
<comment type="function">
    <text evidence="1">Essential component of the TIM23 complex, a complex that mediates the translocation of transit peptide-containing proteins across the mitochondrial inner membrane.</text>
</comment>
<keyword evidence="1" id="KW-0813">Transport</keyword>
<dbReference type="CDD" id="cd07521">
    <property type="entry name" value="HAD_FCP1-like"/>
    <property type="match status" value="1"/>
</dbReference>
<organism evidence="3">
    <name type="scientific">Trepomonas sp. PC1</name>
    <dbReference type="NCBI Taxonomy" id="1076344"/>
    <lineage>
        <taxon>Eukaryota</taxon>
        <taxon>Metamonada</taxon>
        <taxon>Diplomonadida</taxon>
        <taxon>Hexamitidae</taxon>
        <taxon>Hexamitinae</taxon>
        <taxon>Trepomonas</taxon>
    </lineage>
</organism>
<dbReference type="GO" id="GO:0005744">
    <property type="term" value="C:TIM23 mitochondrial import inner membrane translocase complex"/>
    <property type="evidence" value="ECO:0007669"/>
    <property type="project" value="UniProtKB-UniRule"/>
</dbReference>
<comment type="subunit">
    <text evidence="1">Component of the TIM23 complex.</text>
</comment>
<dbReference type="PROSITE" id="PS50969">
    <property type="entry name" value="FCP1"/>
    <property type="match status" value="1"/>
</dbReference>
<protein>
    <recommendedName>
        <fullName evidence="1">Mitochondrial import inner membrane translocase subunit TIM50</fullName>
    </recommendedName>
</protein>
<dbReference type="EMBL" id="GDID01005223">
    <property type="protein sequence ID" value="JAP91383.1"/>
    <property type="molecule type" value="Transcribed_RNA"/>
</dbReference>
<keyword evidence="1" id="KW-0653">Protein transport</keyword>
<accession>A0A146K3C7</accession>
<dbReference type="InterPro" id="IPR050365">
    <property type="entry name" value="TIM50"/>
</dbReference>
<dbReference type="Gene3D" id="3.40.50.1000">
    <property type="entry name" value="HAD superfamily/HAD-like"/>
    <property type="match status" value="1"/>
</dbReference>
<proteinExistence type="inferred from homology"/>
<dbReference type="GO" id="GO:0015031">
    <property type="term" value="P:protein transport"/>
    <property type="evidence" value="ECO:0007669"/>
    <property type="project" value="UniProtKB-KW"/>
</dbReference>
<dbReference type="InterPro" id="IPR036412">
    <property type="entry name" value="HAD-like_sf"/>
</dbReference>
<comment type="similarity">
    <text evidence="1">Belongs to the TIM50 family.</text>
</comment>
<dbReference type="InterPro" id="IPR023214">
    <property type="entry name" value="HAD_sf"/>
</dbReference>
<dbReference type="SUPFAM" id="SSF56784">
    <property type="entry name" value="HAD-like"/>
    <property type="match status" value="1"/>
</dbReference>
<comment type="subcellular location">
    <subcellularLocation>
        <location evidence="1">Mitochondrion inner membrane</location>
        <topology evidence="1">Single-pass membrane protein</topology>
    </subcellularLocation>
</comment>
<keyword evidence="1" id="KW-0496">Mitochondrion</keyword>
<dbReference type="PANTHER" id="PTHR12210">
    <property type="entry name" value="DULLARD PROTEIN PHOSPHATASE"/>
    <property type="match status" value="1"/>
</dbReference>
<name>A0A146K3C7_9EUKA</name>
<keyword evidence="1" id="KW-0809">Transit peptide</keyword>
<evidence type="ECO:0000313" key="3">
    <source>
        <dbReference type="EMBL" id="JAP91383.1"/>
    </source>
</evidence>
<evidence type="ECO:0000256" key="1">
    <source>
        <dbReference type="RuleBase" id="RU365079"/>
    </source>
</evidence>
<dbReference type="AlphaFoldDB" id="A0A146K3C7"/>
<feature type="domain" description="FCP1 homology" evidence="2">
    <location>
        <begin position="116"/>
        <end position="286"/>
    </location>
</feature>
<dbReference type="Pfam" id="PF03031">
    <property type="entry name" value="NIF"/>
    <property type="match status" value="1"/>
</dbReference>
<evidence type="ECO:0000259" key="2">
    <source>
        <dbReference type="PROSITE" id="PS50969"/>
    </source>
</evidence>
<reference evidence="3" key="1">
    <citation type="submission" date="2015-07" db="EMBL/GenBank/DDBJ databases">
        <title>Adaptation to a free-living lifestyle via gene acquisitions in the diplomonad Trepomonas sp. PC1.</title>
        <authorList>
            <person name="Xu F."/>
            <person name="Jerlstrom-Hultqvist J."/>
            <person name="Kolisko M."/>
            <person name="Simpson A.G.B."/>
            <person name="Roger A.J."/>
            <person name="Svard S.G."/>
            <person name="Andersson J.O."/>
        </authorList>
    </citation>
    <scope>NUCLEOTIDE SEQUENCE</scope>
    <source>
        <strain evidence="3">PC1</strain>
    </source>
</reference>